<comment type="subcellular location">
    <subcellularLocation>
        <location evidence="5">Cell membrane</location>
        <topology evidence="5">Multi-pass membrane protein</topology>
    </subcellularLocation>
    <subcellularLocation>
        <location evidence="1">Membrane</location>
        <topology evidence="1">Multi-pass membrane protein</topology>
    </subcellularLocation>
</comment>
<dbReference type="Proteomes" id="UP000287969">
    <property type="component" value="Chromosome"/>
</dbReference>
<feature type="transmembrane region" description="Helical" evidence="5">
    <location>
        <begin position="256"/>
        <end position="276"/>
    </location>
</feature>
<dbReference type="RefSeq" id="WP_114217956.1">
    <property type="nucleotide sequence ID" value="NZ_CP035282.1"/>
</dbReference>
<proteinExistence type="inferred from homology"/>
<name>A0A410QA29_9FIRM</name>
<dbReference type="InterPro" id="IPR051784">
    <property type="entry name" value="Nod_factor_ABC_transporter"/>
</dbReference>
<keyword evidence="2 5" id="KW-0812">Transmembrane</keyword>
<keyword evidence="3 5" id="KW-1133">Transmembrane helix</keyword>
<evidence type="ECO:0000256" key="4">
    <source>
        <dbReference type="ARBA" id="ARBA00023136"/>
    </source>
</evidence>
<keyword evidence="5" id="KW-1003">Cell membrane</keyword>
<dbReference type="PANTHER" id="PTHR43229">
    <property type="entry name" value="NODULATION PROTEIN J"/>
    <property type="match status" value="1"/>
</dbReference>
<accession>A0A410QA29</accession>
<reference evidence="8" key="1">
    <citation type="submission" date="2019-01" db="EMBL/GenBank/DDBJ databases">
        <title>Draft genomes of a novel of Sporanaerobacter strains.</title>
        <authorList>
            <person name="Ma S."/>
        </authorList>
    </citation>
    <scope>NUCLEOTIDE SEQUENCE [LARGE SCALE GENOMIC DNA]</scope>
    <source>
        <strain evidence="8">NJN-17</strain>
    </source>
</reference>
<feature type="domain" description="ABC transmembrane type-2" evidence="6">
    <location>
        <begin position="39"/>
        <end position="277"/>
    </location>
</feature>
<feature type="transmembrane region" description="Helical" evidence="5">
    <location>
        <begin position="138"/>
        <end position="158"/>
    </location>
</feature>
<dbReference type="GO" id="GO:0140359">
    <property type="term" value="F:ABC-type transporter activity"/>
    <property type="evidence" value="ECO:0007669"/>
    <property type="project" value="InterPro"/>
</dbReference>
<feature type="transmembrane region" description="Helical" evidence="5">
    <location>
        <begin position="82"/>
        <end position="101"/>
    </location>
</feature>
<dbReference type="Pfam" id="PF01061">
    <property type="entry name" value="ABC2_membrane"/>
    <property type="match status" value="1"/>
</dbReference>
<gene>
    <name evidence="7" type="ORF">EQM13_04355</name>
</gene>
<evidence type="ECO:0000256" key="3">
    <source>
        <dbReference type="ARBA" id="ARBA00022989"/>
    </source>
</evidence>
<evidence type="ECO:0000313" key="8">
    <source>
        <dbReference type="Proteomes" id="UP000287969"/>
    </source>
</evidence>
<evidence type="ECO:0000256" key="2">
    <source>
        <dbReference type="ARBA" id="ARBA00022692"/>
    </source>
</evidence>
<dbReference type="PROSITE" id="PS51012">
    <property type="entry name" value="ABC_TM2"/>
    <property type="match status" value="1"/>
</dbReference>
<dbReference type="OrthoDB" id="1414986at2"/>
<evidence type="ECO:0000313" key="7">
    <source>
        <dbReference type="EMBL" id="QAT60862.1"/>
    </source>
</evidence>
<dbReference type="InterPro" id="IPR000412">
    <property type="entry name" value="ABC_2_transport"/>
</dbReference>
<dbReference type="GO" id="GO:0043190">
    <property type="term" value="C:ATP-binding cassette (ABC) transporter complex"/>
    <property type="evidence" value="ECO:0007669"/>
    <property type="project" value="InterPro"/>
</dbReference>
<protein>
    <recommendedName>
        <fullName evidence="5">Transport permease protein</fullName>
    </recommendedName>
</protein>
<feature type="transmembrane region" description="Helical" evidence="5">
    <location>
        <begin position="37"/>
        <end position="62"/>
    </location>
</feature>
<dbReference type="PANTHER" id="PTHR43229:SF2">
    <property type="entry name" value="NODULATION PROTEIN J"/>
    <property type="match status" value="1"/>
</dbReference>
<dbReference type="PRINTS" id="PR00164">
    <property type="entry name" value="ABC2TRNSPORT"/>
</dbReference>
<dbReference type="EMBL" id="CP035282">
    <property type="protein sequence ID" value="QAT60862.1"/>
    <property type="molecule type" value="Genomic_DNA"/>
</dbReference>
<keyword evidence="5" id="KW-0813">Transport</keyword>
<evidence type="ECO:0000259" key="6">
    <source>
        <dbReference type="PROSITE" id="PS51012"/>
    </source>
</evidence>
<dbReference type="KEGG" id="spoa:EQM13_04355"/>
<evidence type="ECO:0000256" key="5">
    <source>
        <dbReference type="RuleBase" id="RU361157"/>
    </source>
</evidence>
<evidence type="ECO:0000256" key="1">
    <source>
        <dbReference type="ARBA" id="ARBA00004141"/>
    </source>
</evidence>
<sequence>METVNLKPKVNKDYKKPSNITAMLVIFKRRVTIMLRYPSWFISLIIWPIIFPFIYLFTAKALAGTNSESLASFKALAGTNDYVTYMLIGTTMWMWVNLMLWSLGTSLRSEQVEGTLESNWLCPISKISLLFGYSLSQLLMNTVYIAVSLIEFKIIYGFEIVGNPFLALLVMLISIPSVYGLGFIFASLVMWAKETNSMVFLVRGIIMVFCGISYPLAVLPGWMKNISNVIPVTYSINALRKVIAEGKNLSYIKNDLIFLIISGIILMFAGILAFNYTQKKVKELGSLGQY</sequence>
<comment type="similarity">
    <text evidence="5">Belongs to the ABC-2 integral membrane protein family.</text>
</comment>
<organism evidence="7 8">
    <name type="scientific">Acidilutibacter cellobiosedens</name>
    <dbReference type="NCBI Taxonomy" id="2507161"/>
    <lineage>
        <taxon>Bacteria</taxon>
        <taxon>Bacillati</taxon>
        <taxon>Bacillota</taxon>
        <taxon>Tissierellia</taxon>
        <taxon>Tissierellales</taxon>
        <taxon>Acidilutibacteraceae</taxon>
        <taxon>Acidilutibacter</taxon>
    </lineage>
</organism>
<feature type="transmembrane region" description="Helical" evidence="5">
    <location>
        <begin position="200"/>
        <end position="223"/>
    </location>
</feature>
<dbReference type="InterPro" id="IPR013525">
    <property type="entry name" value="ABC2_TM"/>
</dbReference>
<keyword evidence="8" id="KW-1185">Reference proteome</keyword>
<keyword evidence="4 5" id="KW-0472">Membrane</keyword>
<feature type="transmembrane region" description="Helical" evidence="5">
    <location>
        <begin position="164"/>
        <end position="188"/>
    </location>
</feature>
<dbReference type="InterPro" id="IPR047817">
    <property type="entry name" value="ABC2_TM_bact-type"/>
</dbReference>
<dbReference type="AlphaFoldDB" id="A0A410QA29"/>
<dbReference type="PIRSF" id="PIRSF006648">
    <property type="entry name" value="DrrB"/>
    <property type="match status" value="1"/>
</dbReference>